<proteinExistence type="predicted"/>
<dbReference type="Proteomes" id="UP001589896">
    <property type="component" value="Unassembled WGS sequence"/>
</dbReference>
<dbReference type="EMBL" id="JBHLTG010000006">
    <property type="protein sequence ID" value="MFC0680734.1"/>
    <property type="molecule type" value="Genomic_DNA"/>
</dbReference>
<accession>A0ABV6RUT4</accession>
<organism evidence="1 2">
    <name type="scientific">Lysobacter korlensis</name>
    <dbReference type="NCBI Taxonomy" id="553636"/>
    <lineage>
        <taxon>Bacteria</taxon>
        <taxon>Pseudomonadati</taxon>
        <taxon>Pseudomonadota</taxon>
        <taxon>Gammaproteobacteria</taxon>
        <taxon>Lysobacterales</taxon>
        <taxon>Lysobacteraceae</taxon>
        <taxon>Lysobacter</taxon>
    </lineage>
</organism>
<name>A0ABV6RUT4_9GAMM</name>
<gene>
    <name evidence="1" type="ORF">ACFFGH_23120</name>
</gene>
<dbReference type="RefSeq" id="WP_386672747.1">
    <property type="nucleotide sequence ID" value="NZ_JBHLTG010000006.1"/>
</dbReference>
<evidence type="ECO:0000313" key="2">
    <source>
        <dbReference type="Proteomes" id="UP001589896"/>
    </source>
</evidence>
<protein>
    <recommendedName>
        <fullName evidence="3">Transcriptional regulator, AbiEi antitoxin, Type IV TA system</fullName>
    </recommendedName>
</protein>
<sequence>MEHVAGADPLSTTRHYVAVGADDRALRRSHQSGALVRVRRGAYAATSEWALLRDDERYDLRIAAVLATRRSEVVLSHHSAARLWGLPLIDWPSVVHITEPLDSRRRSKNGVAVHRRDLDASSVTVLGDVRVTTLIRTLIDLACDAAFRDAVAAIDCARSRYGEALSLEVLLRALDFFGSRNTSRARRATEFSTDLAMSPLESFSRVVIAELGFPEPVLQHVVRTRRGRRLTDFWWPAERVMGECDGKVKYEDVRFLAGRSAADVVWDEKLRENELSDDGVRFARWTWSECAEPWRLATRLRAAGLRQSPTAPRVKVN</sequence>
<evidence type="ECO:0008006" key="3">
    <source>
        <dbReference type="Google" id="ProtNLM"/>
    </source>
</evidence>
<keyword evidence="2" id="KW-1185">Reference proteome</keyword>
<evidence type="ECO:0000313" key="1">
    <source>
        <dbReference type="EMBL" id="MFC0680734.1"/>
    </source>
</evidence>
<reference evidence="1 2" key="1">
    <citation type="submission" date="2024-09" db="EMBL/GenBank/DDBJ databases">
        <authorList>
            <person name="Sun Q."/>
            <person name="Mori K."/>
        </authorList>
    </citation>
    <scope>NUCLEOTIDE SEQUENCE [LARGE SCALE GENOMIC DNA]</scope>
    <source>
        <strain evidence="1 2">KCTC 23076</strain>
    </source>
</reference>
<comment type="caution">
    <text evidence="1">The sequence shown here is derived from an EMBL/GenBank/DDBJ whole genome shotgun (WGS) entry which is preliminary data.</text>
</comment>